<dbReference type="Proteomes" id="UP000064967">
    <property type="component" value="Chromosome"/>
</dbReference>
<keyword evidence="5" id="KW-0804">Transcription</keyword>
<dbReference type="PANTHER" id="PTHR43133">
    <property type="entry name" value="RNA POLYMERASE ECF-TYPE SIGMA FACTO"/>
    <property type="match status" value="1"/>
</dbReference>
<dbReference type="GO" id="GO:0003677">
    <property type="term" value="F:DNA binding"/>
    <property type="evidence" value="ECO:0007669"/>
    <property type="project" value="UniProtKB-KW"/>
</dbReference>
<evidence type="ECO:0000256" key="2">
    <source>
        <dbReference type="ARBA" id="ARBA00023015"/>
    </source>
</evidence>
<keyword evidence="4" id="KW-0238">DNA-binding</keyword>
<sequence>MNAVKIPHAEVEQTTVDAASLFRAHGDFVARFLHRLNVPSHEIDDLVQDVFLVVHRRGGFEPGKAKATTYLAKIALLLSVDQRRLQQRRKTDPNSEGLARVLDEAPTPEERALLVEDVERAQRAIDTIPPERRALFILFELEDEPCNALAVAFDIPLRTVHSRLRIARREFFEAYERLGKEESP</sequence>
<evidence type="ECO:0000256" key="1">
    <source>
        <dbReference type="ARBA" id="ARBA00010641"/>
    </source>
</evidence>
<evidence type="ECO:0000256" key="3">
    <source>
        <dbReference type="ARBA" id="ARBA00023082"/>
    </source>
</evidence>
<dbReference type="Pfam" id="PF08281">
    <property type="entry name" value="Sigma70_r4_2"/>
    <property type="match status" value="1"/>
</dbReference>
<dbReference type="KEGG" id="llu:AKJ09_01768"/>
<dbReference type="PANTHER" id="PTHR43133:SF8">
    <property type="entry name" value="RNA POLYMERASE SIGMA FACTOR HI_1459-RELATED"/>
    <property type="match status" value="1"/>
</dbReference>
<evidence type="ECO:0000259" key="6">
    <source>
        <dbReference type="Pfam" id="PF04542"/>
    </source>
</evidence>
<dbReference type="STRING" id="1391654.AKJ09_01768"/>
<keyword evidence="9" id="KW-1185">Reference proteome</keyword>
<keyword evidence="2" id="KW-0805">Transcription regulation</keyword>
<comment type="similarity">
    <text evidence="1">Belongs to the sigma-70 factor family. ECF subfamily.</text>
</comment>
<protein>
    <submittedName>
        <fullName evidence="8">RNA polymerase sigma factor RpoE</fullName>
    </submittedName>
</protein>
<evidence type="ECO:0000313" key="9">
    <source>
        <dbReference type="Proteomes" id="UP000064967"/>
    </source>
</evidence>
<dbReference type="NCBIfam" id="TIGR02937">
    <property type="entry name" value="sigma70-ECF"/>
    <property type="match status" value="1"/>
</dbReference>
<dbReference type="Gene3D" id="1.10.10.10">
    <property type="entry name" value="Winged helix-like DNA-binding domain superfamily/Winged helix DNA-binding domain"/>
    <property type="match status" value="1"/>
</dbReference>
<reference evidence="8 9" key="1">
    <citation type="submission" date="2015-08" db="EMBL/GenBank/DDBJ databases">
        <authorList>
            <person name="Babu N.S."/>
            <person name="Beckwith C.J."/>
            <person name="Beseler K.G."/>
            <person name="Brison A."/>
            <person name="Carone J.V."/>
            <person name="Caskin T.P."/>
            <person name="Diamond M."/>
            <person name="Durham M.E."/>
            <person name="Foxe J.M."/>
            <person name="Go M."/>
            <person name="Henderson B.A."/>
            <person name="Jones I.B."/>
            <person name="McGettigan J.A."/>
            <person name="Micheletti S.J."/>
            <person name="Nasrallah M.E."/>
            <person name="Ortiz D."/>
            <person name="Piller C.R."/>
            <person name="Privatt S.R."/>
            <person name="Schneider S.L."/>
            <person name="Sharp S."/>
            <person name="Smith T.C."/>
            <person name="Stanton J.D."/>
            <person name="Ullery H.E."/>
            <person name="Wilson R.J."/>
            <person name="Serrano M.G."/>
            <person name="Buck G."/>
            <person name="Lee V."/>
            <person name="Wang Y."/>
            <person name="Carvalho R."/>
            <person name="Voegtly L."/>
            <person name="Shi R."/>
            <person name="Duckworth R."/>
            <person name="Johnson A."/>
            <person name="Loviza R."/>
            <person name="Walstead R."/>
            <person name="Shah Z."/>
            <person name="Kiflezghi M."/>
            <person name="Wade K."/>
            <person name="Ball S.L."/>
            <person name="Bradley K.W."/>
            <person name="Asai D.J."/>
            <person name="Bowman C.A."/>
            <person name="Russell D.A."/>
            <person name="Pope W.H."/>
            <person name="Jacobs-Sera D."/>
            <person name="Hendrix R.W."/>
            <person name="Hatfull G.F."/>
        </authorList>
    </citation>
    <scope>NUCLEOTIDE SEQUENCE [LARGE SCALE GENOMIC DNA]</scope>
    <source>
        <strain evidence="8 9">DSM 27648</strain>
    </source>
</reference>
<dbReference type="InterPro" id="IPR014284">
    <property type="entry name" value="RNA_pol_sigma-70_dom"/>
</dbReference>
<evidence type="ECO:0000313" key="8">
    <source>
        <dbReference type="EMBL" id="AKU95104.1"/>
    </source>
</evidence>
<name>A0A0K1PPQ5_9BACT</name>
<feature type="domain" description="RNA polymerase sigma-70 region 2" evidence="6">
    <location>
        <begin position="21"/>
        <end position="89"/>
    </location>
</feature>
<accession>A0A0K1PPQ5</accession>
<feature type="domain" description="RNA polymerase sigma factor 70 region 4 type 2" evidence="7">
    <location>
        <begin position="120"/>
        <end position="169"/>
    </location>
</feature>
<organism evidence="8 9">
    <name type="scientific">Labilithrix luteola</name>
    <dbReference type="NCBI Taxonomy" id="1391654"/>
    <lineage>
        <taxon>Bacteria</taxon>
        <taxon>Pseudomonadati</taxon>
        <taxon>Myxococcota</taxon>
        <taxon>Polyangia</taxon>
        <taxon>Polyangiales</taxon>
        <taxon>Labilitrichaceae</taxon>
        <taxon>Labilithrix</taxon>
    </lineage>
</organism>
<dbReference type="SUPFAM" id="SSF88946">
    <property type="entry name" value="Sigma2 domain of RNA polymerase sigma factors"/>
    <property type="match status" value="1"/>
</dbReference>
<proteinExistence type="inferred from homology"/>
<dbReference type="InterPro" id="IPR039425">
    <property type="entry name" value="RNA_pol_sigma-70-like"/>
</dbReference>
<dbReference type="GO" id="GO:0016987">
    <property type="term" value="F:sigma factor activity"/>
    <property type="evidence" value="ECO:0007669"/>
    <property type="project" value="UniProtKB-KW"/>
</dbReference>
<dbReference type="InterPro" id="IPR013325">
    <property type="entry name" value="RNA_pol_sigma_r2"/>
</dbReference>
<dbReference type="InterPro" id="IPR036388">
    <property type="entry name" value="WH-like_DNA-bd_sf"/>
</dbReference>
<dbReference type="InterPro" id="IPR007627">
    <property type="entry name" value="RNA_pol_sigma70_r2"/>
</dbReference>
<keyword evidence="3" id="KW-0731">Sigma factor</keyword>
<dbReference type="RefSeq" id="WP_169927366.1">
    <property type="nucleotide sequence ID" value="NZ_CP012333.1"/>
</dbReference>
<dbReference type="AlphaFoldDB" id="A0A0K1PPQ5"/>
<dbReference type="EMBL" id="CP012333">
    <property type="protein sequence ID" value="AKU95104.1"/>
    <property type="molecule type" value="Genomic_DNA"/>
</dbReference>
<evidence type="ECO:0000259" key="7">
    <source>
        <dbReference type="Pfam" id="PF08281"/>
    </source>
</evidence>
<evidence type="ECO:0000256" key="5">
    <source>
        <dbReference type="ARBA" id="ARBA00023163"/>
    </source>
</evidence>
<dbReference type="InterPro" id="IPR013249">
    <property type="entry name" value="RNA_pol_sigma70_r4_t2"/>
</dbReference>
<dbReference type="InterPro" id="IPR013324">
    <property type="entry name" value="RNA_pol_sigma_r3/r4-like"/>
</dbReference>
<dbReference type="GO" id="GO:0006352">
    <property type="term" value="P:DNA-templated transcription initiation"/>
    <property type="evidence" value="ECO:0007669"/>
    <property type="project" value="InterPro"/>
</dbReference>
<dbReference type="SUPFAM" id="SSF88659">
    <property type="entry name" value="Sigma3 and sigma4 domains of RNA polymerase sigma factors"/>
    <property type="match status" value="1"/>
</dbReference>
<dbReference type="Pfam" id="PF04542">
    <property type="entry name" value="Sigma70_r2"/>
    <property type="match status" value="1"/>
</dbReference>
<gene>
    <name evidence="8" type="ORF">AKJ09_01768</name>
</gene>
<evidence type="ECO:0000256" key="4">
    <source>
        <dbReference type="ARBA" id="ARBA00023125"/>
    </source>
</evidence>
<dbReference type="Gene3D" id="1.10.1740.10">
    <property type="match status" value="1"/>
</dbReference>